<evidence type="ECO:0000256" key="3">
    <source>
        <dbReference type="ARBA" id="ARBA00022679"/>
    </source>
</evidence>
<keyword evidence="14" id="KW-1185">Reference proteome</keyword>
<name>A0A151ZJ82_TIELA</name>
<accession>A0A151ZJ82</accession>
<dbReference type="InterPro" id="IPR039164">
    <property type="entry name" value="UBR1-like"/>
</dbReference>
<evidence type="ECO:0000259" key="12">
    <source>
        <dbReference type="PROSITE" id="PS51157"/>
    </source>
</evidence>
<dbReference type="GO" id="GO:0016567">
    <property type="term" value="P:protein ubiquitination"/>
    <property type="evidence" value="ECO:0007669"/>
    <property type="project" value="UniProtKB-UniRule"/>
</dbReference>
<dbReference type="FunCoup" id="A0A151ZJ82">
    <property type="interactions" value="24"/>
</dbReference>
<dbReference type="GO" id="GO:0071596">
    <property type="term" value="P:ubiquitin-dependent protein catabolic process via the N-end rule pathway"/>
    <property type="evidence" value="ECO:0007669"/>
    <property type="project" value="UniProtKB-UniRule"/>
</dbReference>
<dbReference type="GO" id="GO:0005737">
    <property type="term" value="C:cytoplasm"/>
    <property type="evidence" value="ECO:0007669"/>
    <property type="project" value="TreeGrafter"/>
</dbReference>
<dbReference type="UniPathway" id="UPA00143"/>
<evidence type="ECO:0000256" key="7">
    <source>
        <dbReference type="ARBA" id="ARBA00022833"/>
    </source>
</evidence>
<comment type="catalytic activity">
    <reaction evidence="1 10">
        <text>S-ubiquitinyl-[E2 ubiquitin-conjugating enzyme]-L-cysteine + [acceptor protein]-L-lysine = [E2 ubiquitin-conjugating enzyme]-L-cysteine + N(6)-ubiquitinyl-[acceptor protein]-L-lysine.</text>
        <dbReference type="EC" id="2.3.2.27"/>
    </reaction>
</comment>
<feature type="compositionally biased region" description="Low complexity" evidence="11">
    <location>
        <begin position="1068"/>
        <end position="1084"/>
    </location>
</feature>
<dbReference type="SMART" id="SM00396">
    <property type="entry name" value="ZnF_UBR1"/>
    <property type="match status" value="1"/>
</dbReference>
<proteinExistence type="inferred from homology"/>
<dbReference type="CDD" id="cd19673">
    <property type="entry name" value="UBR-box_UBR3"/>
    <property type="match status" value="1"/>
</dbReference>
<evidence type="ECO:0000313" key="14">
    <source>
        <dbReference type="Proteomes" id="UP000076078"/>
    </source>
</evidence>
<evidence type="ECO:0000256" key="8">
    <source>
        <dbReference type="ARBA" id="ARBA00046341"/>
    </source>
</evidence>
<evidence type="ECO:0000256" key="4">
    <source>
        <dbReference type="ARBA" id="ARBA00022723"/>
    </source>
</evidence>
<evidence type="ECO:0000256" key="9">
    <source>
        <dbReference type="PROSITE-ProRule" id="PRU00508"/>
    </source>
</evidence>
<dbReference type="Pfam" id="PF18995">
    <property type="entry name" value="PRT6_C"/>
    <property type="match status" value="1"/>
</dbReference>
<dbReference type="EC" id="2.3.2.27" evidence="10"/>
<dbReference type="InterPro" id="IPR055194">
    <property type="entry name" value="UBR1-like_WH"/>
</dbReference>
<dbReference type="InParanoid" id="A0A151ZJ82"/>
<dbReference type="Pfam" id="PF02207">
    <property type="entry name" value="zf-UBR"/>
    <property type="match status" value="1"/>
</dbReference>
<keyword evidence="7 10" id="KW-0862">Zinc</keyword>
<dbReference type="PANTHER" id="PTHR21497">
    <property type="entry name" value="UBIQUITIN LIGASE E3 ALPHA-RELATED"/>
    <property type="match status" value="1"/>
</dbReference>
<evidence type="ECO:0000256" key="5">
    <source>
        <dbReference type="ARBA" id="ARBA00022771"/>
    </source>
</evidence>
<evidence type="ECO:0000256" key="2">
    <source>
        <dbReference type="ARBA" id="ARBA00004906"/>
    </source>
</evidence>
<organism evidence="13 14">
    <name type="scientific">Tieghemostelium lacteum</name>
    <name type="common">Slime mold</name>
    <name type="synonym">Dictyostelium lacteum</name>
    <dbReference type="NCBI Taxonomy" id="361077"/>
    <lineage>
        <taxon>Eukaryota</taxon>
        <taxon>Amoebozoa</taxon>
        <taxon>Evosea</taxon>
        <taxon>Eumycetozoa</taxon>
        <taxon>Dictyostelia</taxon>
        <taxon>Dictyosteliales</taxon>
        <taxon>Raperosteliaceae</taxon>
        <taxon>Tieghemostelium</taxon>
    </lineage>
</organism>
<keyword evidence="5 10" id="KW-0863">Zinc-finger</keyword>
<comment type="caution">
    <text evidence="13">The sequence shown here is derived from an EMBL/GenBank/DDBJ whole genome shotgun (WGS) entry which is preliminary data.</text>
</comment>
<evidence type="ECO:0000256" key="11">
    <source>
        <dbReference type="SAM" id="MobiDB-lite"/>
    </source>
</evidence>
<evidence type="ECO:0000313" key="13">
    <source>
        <dbReference type="EMBL" id="KYQ94052.1"/>
    </source>
</evidence>
<protein>
    <recommendedName>
        <fullName evidence="10">E3 ubiquitin-protein ligase</fullName>
        <ecNumber evidence="10">2.3.2.27</ecNumber>
    </recommendedName>
</protein>
<keyword evidence="4 10" id="KW-0479">Metal-binding</keyword>
<feature type="domain" description="UBR-type" evidence="12">
    <location>
        <begin position="105"/>
        <end position="178"/>
    </location>
</feature>
<dbReference type="InterPro" id="IPR044046">
    <property type="entry name" value="E3_ligase_UBR-like_C"/>
</dbReference>
<dbReference type="GO" id="GO:0000151">
    <property type="term" value="C:ubiquitin ligase complex"/>
    <property type="evidence" value="ECO:0007669"/>
    <property type="project" value="TreeGrafter"/>
</dbReference>
<dbReference type="PANTHER" id="PTHR21497:SF24">
    <property type="entry name" value="E3 UBIQUITIN-PROTEIN LIGASE UBR1"/>
    <property type="match status" value="1"/>
</dbReference>
<evidence type="ECO:0000256" key="6">
    <source>
        <dbReference type="ARBA" id="ARBA00022786"/>
    </source>
</evidence>
<gene>
    <name evidence="13" type="ORF">DLAC_04325</name>
</gene>
<dbReference type="FunFam" id="2.10.110.30:FF:000002">
    <property type="entry name" value="Putative e3 ubiquitin-protein ligase ubr3"/>
    <property type="match status" value="1"/>
</dbReference>
<comment type="pathway">
    <text evidence="2 10">Protein modification; protein ubiquitination.</text>
</comment>
<dbReference type="InterPro" id="IPR003126">
    <property type="entry name" value="Znf_UBR"/>
</dbReference>
<reference evidence="13 14" key="1">
    <citation type="submission" date="2015-12" db="EMBL/GenBank/DDBJ databases">
        <title>Dictyostelia acquired genes for synthesis and detection of signals that induce cell-type specialization by lateral gene transfer from prokaryotes.</title>
        <authorList>
            <person name="Gloeckner G."/>
            <person name="Schaap P."/>
        </authorList>
    </citation>
    <scope>NUCLEOTIDE SEQUENCE [LARGE SCALE GENOMIC DNA]</scope>
    <source>
        <strain evidence="13 14">TK</strain>
    </source>
</reference>
<evidence type="ECO:0000256" key="1">
    <source>
        <dbReference type="ARBA" id="ARBA00000900"/>
    </source>
</evidence>
<keyword evidence="3 10" id="KW-0808">Transferase</keyword>
<comment type="similarity">
    <text evidence="8 10">Belongs to the E3 ubiquitin-protein ligase UBR1-like family.</text>
</comment>
<feature type="region of interest" description="Disordered" evidence="11">
    <location>
        <begin position="1058"/>
        <end position="1098"/>
    </location>
</feature>
<dbReference type="Pfam" id="PF22960">
    <property type="entry name" value="WHD_UBR1"/>
    <property type="match status" value="1"/>
</dbReference>
<keyword evidence="6 10" id="KW-0833">Ubl conjugation pathway</keyword>
<dbReference type="Proteomes" id="UP000076078">
    <property type="component" value="Unassembled WGS sequence"/>
</dbReference>
<feature type="zinc finger region" description="UBR-type" evidence="9">
    <location>
        <begin position="105"/>
        <end position="178"/>
    </location>
</feature>
<dbReference type="PROSITE" id="PS51157">
    <property type="entry name" value="ZF_UBR"/>
    <property type="match status" value="1"/>
</dbReference>
<comment type="function">
    <text evidence="10">Ubiquitin ligase protein which is a component of the N-end rule pathway. Recognizes and binds to proteins bearing specific N-terminal residues that are destabilizing according to the N-end rule, leading to their ubiquitination and subsequent degradation.</text>
</comment>
<dbReference type="EMBL" id="LODT01000022">
    <property type="protein sequence ID" value="KYQ94052.1"/>
    <property type="molecule type" value="Genomic_DNA"/>
</dbReference>
<dbReference type="GO" id="GO:0061630">
    <property type="term" value="F:ubiquitin protein ligase activity"/>
    <property type="evidence" value="ECO:0007669"/>
    <property type="project" value="UniProtKB-UniRule"/>
</dbReference>
<dbReference type="GO" id="GO:0008270">
    <property type="term" value="F:zinc ion binding"/>
    <property type="evidence" value="ECO:0007669"/>
    <property type="project" value="UniProtKB-UniRule"/>
</dbReference>
<dbReference type="OrthoDB" id="15304at2759"/>
<dbReference type="Gene3D" id="2.10.110.30">
    <property type="match status" value="1"/>
</dbReference>
<evidence type="ECO:0000256" key="10">
    <source>
        <dbReference type="RuleBase" id="RU366018"/>
    </source>
</evidence>
<sequence>MGNSPTKNLAEKSSSNNNSKIEVDKVELYLPIYKSGKAELINYFVSQDAINQPKQIQQYLLWLKSQLYTHSIKPKQYVESVEYIFYLNTDIKKSKDFYKSLSKQIACSKVWGPKTMFYRCKTCALSPNSSICFECFKKGPHEKEGHDYSTNFGSFGGSCDCGSVDSWKMEGFCSDHFHPEVDPVPTSTMKPELLLVTHLVIRHMLLIVMEYPHKKDSRDNDTREYIETCTHIFEWLGQATESNRATSHVLSEELTYQTLNDTSYLALSKIQPLCFTTNSTDDNNNNNNNNNNNDSTSSEVFSYPIPQQYRPPLESILLNSSEELIGKFNYLFLYLLCEHRFKFGFSQTYIKVYPKLCKKENVDIIFKFSPQLFSVSSISEIFTIHCSYGFLQCTFDTLFKNFTSNINTDVTFDKHHIATISDIKTIIQHKSISHYIIYEKPDLLKLFLRLFKFIHNLDLHTRARMAHISMEGDDWATHFQMAVECRDISEIVISSLDKNDSLDRIRDIIAMSLEYFPISPDMLRMTRYQNVMVTGSDLFRAEKSVSLILPLHRYMGLLLQKVSSLHPNVPLSTLLPPSFNVLEFLYPLILSQVFTSQVMGSYWVRNGEFNLKKRIHVYSLFFIEIDISTIQLILSVPQNLEDFIIFTSKEFQATIPLSLRDETSSFPLANNNNNVVNYQHKYSHFLRFMIIIFQDRYFYQNDKTIIKTYLIQLLTAGQQAHSEIESVLMYMIKDNTFEDILAIVANEQIQTVDHPATFRLKNEFWKYYNSYNITFTLLTTDESANNYLKYKKSNNLPYPESLPPPPTLLSDKTSIVANSKFLQLIHSDYIHYMITGLLYNHYIGEITQEIPYGINECFYFILLSIKDHNQKHVNNDNDNDNNTRNNNGDDIVSIEVEEGFNSTSIIPWEKLSKPLETFGNNRFSIFALLQRYKMLDGQIRNTLQLLLEYLEKSSENNMYLEKKEFLVRSLELLADLHPEINDEILSLYPKFKIYLQSNQDFEKNKKLDAKKRQAEIMAKFIKQQNQFLLSTDMDDFEDVPYTPAISPQKALNETMNNIPVSPKFGGNTTTTTSSITTATTTSSSDAMSMGSHSPEQQVPEDEPVCILCLETRHTEKDPICLISYAQISSLLQYCKLKAISNHGSLSQSSMAQDLKSLHPLKSKFKKNSIEIFNSPLSFHMRSCSHYIHHQCYETYYNKVLLQSKVQEFFEDANSFKPKYKEFLCPMCRRIGNIIIPLSFNNSNSPIQQHNTSGDLSPSSFGSGTIVNNQEIFDVSKWGKQLKYQSKQDSGSSVNSTHSNHDFFYKLLDTIIKNNCTMVDSVTPNVLYQILMKNIEYLEFASRPLQENSSSNNNYATTFEIFSRDMLTIFTLSQAIKNQNLSASTVLNMIRGKSDSVLSMDPFSIFILLLFSTNPVTIKEYNNIIQFTLQLFTYQFYITQYLIDPNSLNNSSNSVGGSKKVTITSLNTFVKSNQEQLKTQLKVQVLPLLRQMFISLQSLYKRTSIQLTREKLSDKIYIYKLFDMEESSSIDALMKLSVINPLVTKWTSQLENKKLESFLIVNSQFPTFIKLPSTYEEFVVQHLKSTCTRCKTSPEHAAICLLCGGYICMMSSCCKDEYCEGFSHTLQGCGSFKIGFFIETRCARITNLRDFRKSHFTLAYLDQYGEPDPCLDRGKTLLRNDFHLQDLLNHWISHSLEDKFLSSSNLTGRFF</sequence>
<dbReference type="OMA" id="ICFECFK"/>
<feature type="region of interest" description="Disordered" evidence="11">
    <location>
        <begin position="278"/>
        <end position="297"/>
    </location>
</feature>